<organism evidence="1 2">
    <name type="scientific">Porites lobata</name>
    <dbReference type="NCBI Taxonomy" id="104759"/>
    <lineage>
        <taxon>Eukaryota</taxon>
        <taxon>Metazoa</taxon>
        <taxon>Cnidaria</taxon>
        <taxon>Anthozoa</taxon>
        <taxon>Hexacorallia</taxon>
        <taxon>Scleractinia</taxon>
        <taxon>Fungiina</taxon>
        <taxon>Poritidae</taxon>
        <taxon>Porites</taxon>
    </lineage>
</organism>
<proteinExistence type="predicted"/>
<accession>A0ABN8MV87</accession>
<comment type="caution">
    <text evidence="1">The sequence shown here is derived from an EMBL/GenBank/DDBJ whole genome shotgun (WGS) entry which is preliminary data.</text>
</comment>
<dbReference type="InterPro" id="IPR043502">
    <property type="entry name" value="DNA/RNA_pol_sf"/>
</dbReference>
<evidence type="ECO:0008006" key="3">
    <source>
        <dbReference type="Google" id="ProtNLM"/>
    </source>
</evidence>
<dbReference type="Gene3D" id="3.90.1600.10">
    <property type="entry name" value="Palm domain of DNA polymerase"/>
    <property type="match status" value="1"/>
</dbReference>
<feature type="non-terminal residue" evidence="1">
    <location>
        <position position="90"/>
    </location>
</feature>
<gene>
    <name evidence="1" type="ORF">PLOB_00016238</name>
</gene>
<sequence>MMLNSAHQLYSILNDPSYHISAVRICSEDIMEVVTARADKEVERSLKTNLFIAIFTTAHARLKLYSALETLQQRVLYYDTDSVIYKWRPG</sequence>
<dbReference type="SUPFAM" id="SSF56672">
    <property type="entry name" value="DNA/RNA polymerases"/>
    <property type="match status" value="1"/>
</dbReference>
<name>A0ABN8MV87_9CNID</name>
<evidence type="ECO:0000313" key="2">
    <source>
        <dbReference type="Proteomes" id="UP001159405"/>
    </source>
</evidence>
<dbReference type="InterPro" id="IPR023211">
    <property type="entry name" value="DNA_pol_palm_dom_sf"/>
</dbReference>
<dbReference type="PANTHER" id="PTHR33568">
    <property type="entry name" value="DNA POLYMERASE"/>
    <property type="match status" value="1"/>
</dbReference>
<dbReference type="PANTHER" id="PTHR33568:SF3">
    <property type="entry name" value="DNA-DIRECTED DNA POLYMERASE"/>
    <property type="match status" value="1"/>
</dbReference>
<keyword evidence="2" id="KW-1185">Reference proteome</keyword>
<evidence type="ECO:0000313" key="1">
    <source>
        <dbReference type="EMBL" id="CAH3034027.1"/>
    </source>
</evidence>
<dbReference type="EMBL" id="CALNXK010000002">
    <property type="protein sequence ID" value="CAH3034027.1"/>
    <property type="molecule type" value="Genomic_DNA"/>
</dbReference>
<protein>
    <recommendedName>
        <fullName evidence="3">DNA-directed DNA polymerase</fullName>
    </recommendedName>
</protein>
<dbReference type="Proteomes" id="UP001159405">
    <property type="component" value="Unassembled WGS sequence"/>
</dbReference>
<reference evidence="1 2" key="1">
    <citation type="submission" date="2022-05" db="EMBL/GenBank/DDBJ databases">
        <authorList>
            <consortium name="Genoscope - CEA"/>
            <person name="William W."/>
        </authorList>
    </citation>
    <scope>NUCLEOTIDE SEQUENCE [LARGE SCALE GENOMIC DNA]</scope>
</reference>